<name>A0ABQ2EE65_9GAMM</name>
<dbReference type="RefSeq" id="WP_132984681.1">
    <property type="nucleotide sequence ID" value="NZ_BMME01000001.1"/>
</dbReference>
<organism evidence="1 2">
    <name type="scientific">Luteimonas terricola</name>
    <dbReference type="NCBI Taxonomy" id="645597"/>
    <lineage>
        <taxon>Bacteria</taxon>
        <taxon>Pseudomonadati</taxon>
        <taxon>Pseudomonadota</taxon>
        <taxon>Gammaproteobacteria</taxon>
        <taxon>Lysobacterales</taxon>
        <taxon>Lysobacteraceae</taxon>
        <taxon>Luteimonas</taxon>
    </lineage>
</organism>
<dbReference type="Proteomes" id="UP000599009">
    <property type="component" value="Unassembled WGS sequence"/>
</dbReference>
<sequence length="97" mass="10385">MNDSPTDRTVSDALQVASHAAGLLADAGTRVIGAYANGRRPVLIIDKPPTFVRGAVKTRGKPHPDGGRRTLVLGASFQGCQLEWWEDVPVAQEVRHG</sequence>
<accession>A0ABQ2EE65</accession>
<gene>
    <name evidence="1" type="ORF">GCM10011394_17780</name>
</gene>
<evidence type="ECO:0000313" key="2">
    <source>
        <dbReference type="Proteomes" id="UP000599009"/>
    </source>
</evidence>
<comment type="caution">
    <text evidence="1">The sequence shown here is derived from an EMBL/GenBank/DDBJ whole genome shotgun (WGS) entry which is preliminary data.</text>
</comment>
<evidence type="ECO:0000313" key="1">
    <source>
        <dbReference type="EMBL" id="GGK08779.1"/>
    </source>
</evidence>
<keyword evidence="2" id="KW-1185">Reference proteome</keyword>
<reference evidence="2" key="1">
    <citation type="journal article" date="2019" name="Int. J. Syst. Evol. Microbiol.">
        <title>The Global Catalogue of Microorganisms (GCM) 10K type strain sequencing project: providing services to taxonomists for standard genome sequencing and annotation.</title>
        <authorList>
            <consortium name="The Broad Institute Genomics Platform"/>
            <consortium name="The Broad Institute Genome Sequencing Center for Infectious Disease"/>
            <person name="Wu L."/>
            <person name="Ma J."/>
        </authorList>
    </citation>
    <scope>NUCLEOTIDE SEQUENCE [LARGE SCALE GENOMIC DNA]</scope>
    <source>
        <strain evidence="2">CGMCC 1.8985</strain>
    </source>
</reference>
<proteinExistence type="predicted"/>
<protein>
    <submittedName>
        <fullName evidence="1">Uncharacterized protein</fullName>
    </submittedName>
</protein>
<dbReference type="EMBL" id="BMME01000001">
    <property type="protein sequence ID" value="GGK08779.1"/>
    <property type="molecule type" value="Genomic_DNA"/>
</dbReference>